<accession>W6JZU7</accession>
<dbReference type="SUPFAM" id="SSF56349">
    <property type="entry name" value="DNA breaking-rejoining enzymes"/>
    <property type="match status" value="1"/>
</dbReference>
<keyword evidence="3" id="KW-0233">DNA recombination</keyword>
<dbReference type="Proteomes" id="UP000035763">
    <property type="component" value="Unassembled WGS sequence"/>
</dbReference>
<dbReference type="GO" id="GO:0015074">
    <property type="term" value="P:DNA integration"/>
    <property type="evidence" value="ECO:0007669"/>
    <property type="project" value="InterPro"/>
</dbReference>
<dbReference type="Pfam" id="PF00589">
    <property type="entry name" value="Phage_integrase"/>
    <property type="match status" value="1"/>
</dbReference>
<evidence type="ECO:0000256" key="3">
    <source>
        <dbReference type="ARBA" id="ARBA00023172"/>
    </source>
</evidence>
<dbReference type="PANTHER" id="PTHR30349">
    <property type="entry name" value="PHAGE INTEGRASE-RELATED"/>
    <property type="match status" value="1"/>
</dbReference>
<dbReference type="CDD" id="cd00397">
    <property type="entry name" value="DNA_BRE_C"/>
    <property type="match status" value="1"/>
</dbReference>
<dbReference type="InterPro" id="IPR011010">
    <property type="entry name" value="DNA_brk_join_enz"/>
</dbReference>
<keyword evidence="6" id="KW-1185">Reference proteome</keyword>
<reference evidence="5 6" key="1">
    <citation type="journal article" date="2013" name="ISME J.">
        <title>A metabolic model for members of the genus Tetrasphaera involved in enhanced biological phosphorus removal.</title>
        <authorList>
            <person name="Kristiansen R."/>
            <person name="Nguyen H.T.T."/>
            <person name="Saunders A.M."/>
            <person name="Nielsen J.L."/>
            <person name="Wimmer R."/>
            <person name="Le V.Q."/>
            <person name="McIlroy S.J."/>
            <person name="Petrovski S."/>
            <person name="Seviour R.J."/>
            <person name="Calteau A."/>
            <person name="Nielsen K.L."/>
            <person name="Nielsen P.H."/>
        </authorList>
    </citation>
    <scope>NUCLEOTIDE SEQUENCE [LARGE SCALE GENOMIC DNA]</scope>
    <source>
        <strain evidence="5 6">Ben110</strain>
    </source>
</reference>
<dbReference type="Gene3D" id="1.10.443.10">
    <property type="entry name" value="Intergrase catalytic core"/>
    <property type="match status" value="1"/>
</dbReference>
<evidence type="ECO:0000256" key="1">
    <source>
        <dbReference type="ARBA" id="ARBA00008857"/>
    </source>
</evidence>
<evidence type="ECO:0000313" key="6">
    <source>
        <dbReference type="Proteomes" id="UP000035763"/>
    </source>
</evidence>
<name>W6JZU7_9MICO</name>
<proteinExistence type="inferred from homology"/>
<evidence type="ECO:0000256" key="2">
    <source>
        <dbReference type="ARBA" id="ARBA00023125"/>
    </source>
</evidence>
<gene>
    <name evidence="5" type="ORF">BN11_520028</name>
</gene>
<organism evidence="5 6">
    <name type="scientific">Nostocoides australiense Ben110</name>
    <dbReference type="NCBI Taxonomy" id="1193182"/>
    <lineage>
        <taxon>Bacteria</taxon>
        <taxon>Bacillati</taxon>
        <taxon>Actinomycetota</taxon>
        <taxon>Actinomycetes</taxon>
        <taxon>Micrococcales</taxon>
        <taxon>Intrasporangiaceae</taxon>
        <taxon>Nostocoides</taxon>
    </lineage>
</organism>
<dbReference type="GO" id="GO:0006310">
    <property type="term" value="P:DNA recombination"/>
    <property type="evidence" value="ECO:0007669"/>
    <property type="project" value="UniProtKB-KW"/>
</dbReference>
<dbReference type="InterPro" id="IPR013762">
    <property type="entry name" value="Integrase-like_cat_sf"/>
</dbReference>
<protein>
    <submittedName>
        <fullName evidence="5">Integrase family protein</fullName>
    </submittedName>
</protein>
<dbReference type="RefSeq" id="WP_201329221.1">
    <property type="nucleotide sequence ID" value="NZ_HG764815.1"/>
</dbReference>
<comment type="similarity">
    <text evidence="1">Belongs to the 'phage' integrase family.</text>
</comment>
<feature type="domain" description="Tyr recombinase" evidence="4">
    <location>
        <begin position="4"/>
        <end position="187"/>
    </location>
</feature>
<keyword evidence="2" id="KW-0238">DNA-binding</keyword>
<sequence>MEPPLVEPLTDDELRALIRTCAVPDADLPVGEALHHRRDEAIIRLMFETAIRSGEVVDLQLDCLDLIGRLITIRRGKGGRGRVIPIGQATTEALLVYLDERERPPLAHAPDLWLGNRGKQFGREGLSRSLRRRAQRAGVQGFRPHRLRHTAAHPWLAAGGSESGLMAIAGWTRTDMLVRYTRARASG</sequence>
<comment type="caution">
    <text evidence="5">The sequence shown here is derived from an EMBL/GenBank/DDBJ whole genome shotgun (WGS) entry which is preliminary data.</text>
</comment>
<dbReference type="EMBL" id="CAJA01000468">
    <property type="protein sequence ID" value="CCH75153.1"/>
    <property type="molecule type" value="Genomic_DNA"/>
</dbReference>
<dbReference type="AlphaFoldDB" id="W6JZU7"/>
<dbReference type="InterPro" id="IPR002104">
    <property type="entry name" value="Integrase_catalytic"/>
</dbReference>
<dbReference type="STRING" id="1193182.BN11_520028"/>
<evidence type="ECO:0000313" key="5">
    <source>
        <dbReference type="EMBL" id="CCH75153.1"/>
    </source>
</evidence>
<dbReference type="PANTHER" id="PTHR30349:SF41">
    <property type="entry name" value="INTEGRASE_RECOMBINASE PROTEIN MJ0367-RELATED"/>
    <property type="match status" value="1"/>
</dbReference>
<dbReference type="InterPro" id="IPR050090">
    <property type="entry name" value="Tyrosine_recombinase_XerCD"/>
</dbReference>
<dbReference type="PROSITE" id="PS51898">
    <property type="entry name" value="TYR_RECOMBINASE"/>
    <property type="match status" value="1"/>
</dbReference>
<evidence type="ECO:0000259" key="4">
    <source>
        <dbReference type="PROSITE" id="PS51898"/>
    </source>
</evidence>
<dbReference type="GO" id="GO:0003677">
    <property type="term" value="F:DNA binding"/>
    <property type="evidence" value="ECO:0007669"/>
    <property type="project" value="UniProtKB-KW"/>
</dbReference>